<comment type="caution">
    <text evidence="1">The sequence shown here is derived from an EMBL/GenBank/DDBJ whole genome shotgun (WGS) entry which is preliminary data.</text>
</comment>
<sequence>MPQRLLHMYGAVPCCKRMFNCPKLLLPSCKCSSRRLRACWGYTLSESGEELLCVGVCEIHTIFPPELVSKYPVTCGLNPNCILFLLNVPDGMYYSKEYE</sequence>
<reference evidence="1 2" key="1">
    <citation type="journal article" date="2019" name="Sci. Rep.">
        <title>Orb-weaving spider Araneus ventricosus genome elucidates the spidroin gene catalogue.</title>
        <authorList>
            <person name="Kono N."/>
            <person name="Nakamura H."/>
            <person name="Ohtoshi R."/>
            <person name="Moran D.A.P."/>
            <person name="Shinohara A."/>
            <person name="Yoshida Y."/>
            <person name="Fujiwara M."/>
            <person name="Mori M."/>
            <person name="Tomita M."/>
            <person name="Arakawa K."/>
        </authorList>
    </citation>
    <scope>NUCLEOTIDE SEQUENCE [LARGE SCALE GENOMIC DNA]</scope>
</reference>
<dbReference type="AlphaFoldDB" id="A0A4Y2CCY0"/>
<keyword evidence="2" id="KW-1185">Reference proteome</keyword>
<name>A0A4Y2CCY0_ARAVE</name>
<accession>A0A4Y2CCY0</accession>
<dbReference type="Proteomes" id="UP000499080">
    <property type="component" value="Unassembled WGS sequence"/>
</dbReference>
<evidence type="ECO:0000313" key="2">
    <source>
        <dbReference type="Proteomes" id="UP000499080"/>
    </source>
</evidence>
<dbReference type="EMBL" id="BGPR01000171">
    <property type="protein sequence ID" value="GBM01587.1"/>
    <property type="molecule type" value="Genomic_DNA"/>
</dbReference>
<organism evidence="1 2">
    <name type="scientific">Araneus ventricosus</name>
    <name type="common">Orbweaver spider</name>
    <name type="synonym">Epeira ventricosa</name>
    <dbReference type="NCBI Taxonomy" id="182803"/>
    <lineage>
        <taxon>Eukaryota</taxon>
        <taxon>Metazoa</taxon>
        <taxon>Ecdysozoa</taxon>
        <taxon>Arthropoda</taxon>
        <taxon>Chelicerata</taxon>
        <taxon>Arachnida</taxon>
        <taxon>Araneae</taxon>
        <taxon>Araneomorphae</taxon>
        <taxon>Entelegynae</taxon>
        <taxon>Araneoidea</taxon>
        <taxon>Araneidae</taxon>
        <taxon>Araneus</taxon>
    </lineage>
</organism>
<protein>
    <submittedName>
        <fullName evidence="1">Uncharacterized protein</fullName>
    </submittedName>
</protein>
<gene>
    <name evidence="1" type="ORF">AVEN_60009_1</name>
</gene>
<proteinExistence type="predicted"/>
<evidence type="ECO:0000313" key="1">
    <source>
        <dbReference type="EMBL" id="GBM01587.1"/>
    </source>
</evidence>